<dbReference type="AlphaFoldDB" id="E9G8Y0"/>
<dbReference type="Proteomes" id="UP000000305">
    <property type="component" value="Unassembled WGS sequence"/>
</dbReference>
<name>E9G8Y0_DAPPU</name>
<reference evidence="1 2" key="1">
    <citation type="journal article" date="2011" name="Science">
        <title>The ecoresponsive genome of Daphnia pulex.</title>
        <authorList>
            <person name="Colbourne J.K."/>
            <person name="Pfrender M.E."/>
            <person name="Gilbert D."/>
            <person name="Thomas W.K."/>
            <person name="Tucker A."/>
            <person name="Oakley T.H."/>
            <person name="Tokishita S."/>
            <person name="Aerts A."/>
            <person name="Arnold G.J."/>
            <person name="Basu M.K."/>
            <person name="Bauer D.J."/>
            <person name="Caceres C.E."/>
            <person name="Carmel L."/>
            <person name="Casola C."/>
            <person name="Choi J.H."/>
            <person name="Detter J.C."/>
            <person name="Dong Q."/>
            <person name="Dusheyko S."/>
            <person name="Eads B.D."/>
            <person name="Frohlich T."/>
            <person name="Geiler-Samerotte K.A."/>
            <person name="Gerlach D."/>
            <person name="Hatcher P."/>
            <person name="Jogdeo S."/>
            <person name="Krijgsveld J."/>
            <person name="Kriventseva E.V."/>
            <person name="Kultz D."/>
            <person name="Laforsch C."/>
            <person name="Lindquist E."/>
            <person name="Lopez J."/>
            <person name="Manak J.R."/>
            <person name="Muller J."/>
            <person name="Pangilinan J."/>
            <person name="Patwardhan R.P."/>
            <person name="Pitluck S."/>
            <person name="Pritham E.J."/>
            <person name="Rechtsteiner A."/>
            <person name="Rho M."/>
            <person name="Rogozin I.B."/>
            <person name="Sakarya O."/>
            <person name="Salamov A."/>
            <person name="Schaack S."/>
            <person name="Shapiro H."/>
            <person name="Shiga Y."/>
            <person name="Skalitzky C."/>
            <person name="Smith Z."/>
            <person name="Souvorov A."/>
            <person name="Sung W."/>
            <person name="Tang Z."/>
            <person name="Tsuchiya D."/>
            <person name="Tu H."/>
            <person name="Vos H."/>
            <person name="Wang M."/>
            <person name="Wolf Y.I."/>
            <person name="Yamagata H."/>
            <person name="Yamada T."/>
            <person name="Ye Y."/>
            <person name="Shaw J.R."/>
            <person name="Andrews J."/>
            <person name="Crease T.J."/>
            <person name="Tang H."/>
            <person name="Lucas S.M."/>
            <person name="Robertson H.M."/>
            <person name="Bork P."/>
            <person name="Koonin E.V."/>
            <person name="Zdobnov E.M."/>
            <person name="Grigoriev I.V."/>
            <person name="Lynch M."/>
            <person name="Boore J.L."/>
        </authorList>
    </citation>
    <scope>NUCLEOTIDE SEQUENCE [LARGE SCALE GENOMIC DNA]</scope>
</reference>
<proteinExistence type="predicted"/>
<dbReference type="InParanoid" id="E9G8Y0"/>
<accession>E9G8Y0</accession>
<dbReference type="KEGG" id="dpx:DAPPUDRAFT_239304"/>
<evidence type="ECO:0000313" key="2">
    <source>
        <dbReference type="Proteomes" id="UP000000305"/>
    </source>
</evidence>
<sequence>MPKNVEQTDGEDDDDDLIVLPFYHQTTMLWSFVLEIIDQTYQEIVCDALHNRHLTLLAGSNNYVPLNGQPQSRAQKAKPPVDE</sequence>
<keyword evidence="2" id="KW-1185">Reference proteome</keyword>
<dbReference type="HOGENOM" id="CLU_2544870_0_0_1"/>
<gene>
    <name evidence="1" type="ORF">DAPPUDRAFT_239304</name>
</gene>
<protein>
    <submittedName>
        <fullName evidence="1">Uncharacterized protein</fullName>
    </submittedName>
</protein>
<evidence type="ECO:0000313" key="1">
    <source>
        <dbReference type="EMBL" id="EFX84056.1"/>
    </source>
</evidence>
<dbReference type="EMBL" id="GL732535">
    <property type="protein sequence ID" value="EFX84056.1"/>
    <property type="molecule type" value="Genomic_DNA"/>
</dbReference>
<organism evidence="1 2">
    <name type="scientific">Daphnia pulex</name>
    <name type="common">Water flea</name>
    <dbReference type="NCBI Taxonomy" id="6669"/>
    <lineage>
        <taxon>Eukaryota</taxon>
        <taxon>Metazoa</taxon>
        <taxon>Ecdysozoa</taxon>
        <taxon>Arthropoda</taxon>
        <taxon>Crustacea</taxon>
        <taxon>Branchiopoda</taxon>
        <taxon>Diplostraca</taxon>
        <taxon>Cladocera</taxon>
        <taxon>Anomopoda</taxon>
        <taxon>Daphniidae</taxon>
        <taxon>Daphnia</taxon>
    </lineage>
</organism>